<keyword evidence="2" id="KW-1185">Reference proteome</keyword>
<dbReference type="EMBL" id="JAAIUW010000006">
    <property type="protein sequence ID" value="KAF7826380.1"/>
    <property type="molecule type" value="Genomic_DNA"/>
</dbReference>
<accession>A0A834TQK1</accession>
<evidence type="ECO:0000313" key="1">
    <source>
        <dbReference type="EMBL" id="KAF7826380.1"/>
    </source>
</evidence>
<protein>
    <submittedName>
        <fullName evidence="1">Uncharacterized protein</fullName>
    </submittedName>
</protein>
<comment type="caution">
    <text evidence="1">The sequence shown here is derived from an EMBL/GenBank/DDBJ whole genome shotgun (WGS) entry which is preliminary data.</text>
</comment>
<sequence>MKSWALPLSCCFRARGSITFPARCHRGKGGHSSIPSVHLQGNLSDVRLVLLACFFYDLYSGLAGLLDLPELIVFGSFRCVRSPSSGNSDEMVMFEEKNVVQDKTTFECGAEYRVTLECQVVGHSGSPITRGNQVAWTFCQL</sequence>
<dbReference type="AlphaFoldDB" id="A0A834TQK1"/>
<reference evidence="1" key="1">
    <citation type="submission" date="2020-09" db="EMBL/GenBank/DDBJ databases">
        <title>Genome-Enabled Discovery of Anthraquinone Biosynthesis in Senna tora.</title>
        <authorList>
            <person name="Kang S.-H."/>
            <person name="Pandey R.P."/>
            <person name="Lee C.-M."/>
            <person name="Sim J.-S."/>
            <person name="Jeong J.-T."/>
            <person name="Choi B.-S."/>
            <person name="Jung M."/>
            <person name="Ginzburg D."/>
            <person name="Zhao K."/>
            <person name="Won S.Y."/>
            <person name="Oh T.-J."/>
            <person name="Yu Y."/>
            <person name="Kim N.-H."/>
            <person name="Lee O.R."/>
            <person name="Lee T.-H."/>
            <person name="Bashyal P."/>
            <person name="Kim T.-S."/>
            <person name="Lee W.-H."/>
            <person name="Kawkins C."/>
            <person name="Kim C.-K."/>
            <person name="Kim J.S."/>
            <person name="Ahn B.O."/>
            <person name="Rhee S.Y."/>
            <person name="Sohng J.K."/>
        </authorList>
    </citation>
    <scope>NUCLEOTIDE SEQUENCE</scope>
    <source>
        <tissue evidence="1">Leaf</tissue>
    </source>
</reference>
<evidence type="ECO:0000313" key="2">
    <source>
        <dbReference type="Proteomes" id="UP000634136"/>
    </source>
</evidence>
<proteinExistence type="predicted"/>
<name>A0A834TQK1_9FABA</name>
<dbReference type="Proteomes" id="UP000634136">
    <property type="component" value="Unassembled WGS sequence"/>
</dbReference>
<organism evidence="1 2">
    <name type="scientific">Senna tora</name>
    <dbReference type="NCBI Taxonomy" id="362788"/>
    <lineage>
        <taxon>Eukaryota</taxon>
        <taxon>Viridiplantae</taxon>
        <taxon>Streptophyta</taxon>
        <taxon>Embryophyta</taxon>
        <taxon>Tracheophyta</taxon>
        <taxon>Spermatophyta</taxon>
        <taxon>Magnoliopsida</taxon>
        <taxon>eudicotyledons</taxon>
        <taxon>Gunneridae</taxon>
        <taxon>Pentapetalae</taxon>
        <taxon>rosids</taxon>
        <taxon>fabids</taxon>
        <taxon>Fabales</taxon>
        <taxon>Fabaceae</taxon>
        <taxon>Caesalpinioideae</taxon>
        <taxon>Cassia clade</taxon>
        <taxon>Senna</taxon>
    </lineage>
</organism>
<gene>
    <name evidence="1" type="ORF">G2W53_017544</name>
</gene>